<name>A0A8J3QYD3_9ACTN</name>
<proteinExistence type="predicted"/>
<accession>A0A8J3QYD3</accession>
<dbReference type="AlphaFoldDB" id="A0A8J3QYD3"/>
<keyword evidence="2" id="KW-1185">Reference proteome</keyword>
<organism evidence="1 2">
    <name type="scientific">Rugosimonospora africana</name>
    <dbReference type="NCBI Taxonomy" id="556532"/>
    <lineage>
        <taxon>Bacteria</taxon>
        <taxon>Bacillati</taxon>
        <taxon>Actinomycetota</taxon>
        <taxon>Actinomycetes</taxon>
        <taxon>Micromonosporales</taxon>
        <taxon>Micromonosporaceae</taxon>
        <taxon>Rugosimonospora</taxon>
    </lineage>
</organism>
<protein>
    <submittedName>
        <fullName evidence="1">Uncharacterized protein</fullName>
    </submittedName>
</protein>
<sequence length="105" mass="10370">MVRNATGWLTGSRWYIGAFGPVGSVTGWGVGGGPKCGSRARYGARVGSGGSGELAATGVGLADPVALGVLVAWLDAGVCPGSTVGDPHPPTMPIAKTQTTSMVTL</sequence>
<comment type="caution">
    <text evidence="1">The sequence shown here is derived from an EMBL/GenBank/DDBJ whole genome shotgun (WGS) entry which is preliminary data.</text>
</comment>
<gene>
    <name evidence="1" type="ORF">Raf01_65340</name>
</gene>
<reference evidence="1" key="1">
    <citation type="submission" date="2021-01" db="EMBL/GenBank/DDBJ databases">
        <title>Whole genome shotgun sequence of Rugosimonospora africana NBRC 104875.</title>
        <authorList>
            <person name="Komaki H."/>
            <person name="Tamura T."/>
        </authorList>
    </citation>
    <scope>NUCLEOTIDE SEQUENCE</scope>
    <source>
        <strain evidence="1">NBRC 104875</strain>
    </source>
</reference>
<evidence type="ECO:0000313" key="1">
    <source>
        <dbReference type="EMBL" id="GIH18362.1"/>
    </source>
</evidence>
<evidence type="ECO:0000313" key="2">
    <source>
        <dbReference type="Proteomes" id="UP000642748"/>
    </source>
</evidence>
<dbReference type="Proteomes" id="UP000642748">
    <property type="component" value="Unassembled WGS sequence"/>
</dbReference>
<dbReference type="EMBL" id="BONZ01000066">
    <property type="protein sequence ID" value="GIH18362.1"/>
    <property type="molecule type" value="Genomic_DNA"/>
</dbReference>